<dbReference type="SMART" id="SM00490">
    <property type="entry name" value="HELICc"/>
    <property type="match status" value="1"/>
</dbReference>
<evidence type="ECO:0000313" key="5">
    <source>
        <dbReference type="Proteomes" id="UP000008748"/>
    </source>
</evidence>
<dbReference type="SUPFAM" id="SSF53335">
    <property type="entry name" value="S-adenosyl-L-methionine-dependent methyltransferases"/>
    <property type="match status" value="1"/>
</dbReference>
<dbReference type="InterPro" id="IPR041635">
    <property type="entry name" value="Type_ISP_LLaBIII_C"/>
</dbReference>
<dbReference type="InterPro" id="IPR011335">
    <property type="entry name" value="Restrct_endonuc-II-like"/>
</dbReference>
<dbReference type="InterPro" id="IPR039442">
    <property type="entry name" value="Mrr-like_dom"/>
</dbReference>
<dbReference type="PATRIC" id="fig|1094552.3.peg.680"/>
<dbReference type="PANTHER" id="PTHR47396:SF1">
    <property type="entry name" value="ATP-DEPENDENT HELICASE IRC3-RELATED"/>
    <property type="match status" value="1"/>
</dbReference>
<dbReference type="InterPro" id="IPR053980">
    <property type="entry name" value="ISP_coupler"/>
</dbReference>
<dbReference type="HOGENOM" id="CLU_002151_1_0_5"/>
<dbReference type="InterPro" id="IPR006935">
    <property type="entry name" value="Helicase/UvrB_N"/>
</dbReference>
<dbReference type="Pfam" id="PF22240">
    <property type="entry name" value="ISP_coupler"/>
    <property type="match status" value="1"/>
</dbReference>
<evidence type="ECO:0000259" key="3">
    <source>
        <dbReference type="PROSITE" id="PS51192"/>
    </source>
</evidence>
<dbReference type="Pfam" id="PF04851">
    <property type="entry name" value="ResIII"/>
    <property type="match status" value="1"/>
</dbReference>
<dbReference type="Pfam" id="PF13156">
    <property type="entry name" value="Mrr_cat_2"/>
    <property type="match status" value="1"/>
</dbReference>
<dbReference type="Pfam" id="PF00271">
    <property type="entry name" value="Helicase_C"/>
    <property type="match status" value="1"/>
</dbReference>
<dbReference type="Gene3D" id="3.40.50.150">
    <property type="entry name" value="Vaccinia Virus protein VP39"/>
    <property type="match status" value="1"/>
</dbReference>
<sequence>MPHFHHYDNEHVTLRSLLEYYRQQAKSPRELGTLFENLVMAYLMHDPLHFGRYETVESYYEWATEREGWNKNDIGIDLVAKLRHQEGYVAIQCKFYKADHQISKKDIDSFIAASGKDIFKYRLLVDTTEVELSDNVNAMIKGQAIPVYRIDLRHMENSRIDWKIFATKKEIVLKSIKEPRPHQEEAIKKVCEGLKEANRGKLIMACGTGKTFTSLKIAETIAGKGKRVLFLVPSLALVSQTIREWTADAQVPLRSFAVCSDTKVGKRRKNQDDIVGMETSDLVLPATTDAKALAKEACENLTDAMTVIFSTYHSIQVISDAQKDHGLPEFDLIICDEAHRTTGASLGSEDNESEFIKVHDNSIIRGKKRLYMTATPRIFSDTAKRRADEINAVLASMDDEALYGKQLHHYSFAEAVDNELLTPYKVVVLGIDETYITPAIQEIIANENREIDLDDAAKIIGCYRALTKIDKEAVVDNDDTEPMRCALAFCKDINTSRYITKLFNKIIKSHINDFLQTVPFLNCEVRHIDGTQSVKKRNEELDWLKQDAENNVCRILSNVRCLSEGIDVPALDAIMFLHPRNSQVDVIQAVGRVMRRAPNKKTGYIILPIIIPSHLEAKKALRNNKRYRVVWQVLHALHSHDERLARTINQMSLGQDSSHTIEIIEIKRDDELKELTTTVDEVSIQSKAESSGHVIGTAASKSQSVSGGQGDLFRRSEFFDFVKAIFLDSFKITDYWGIWANNVSEIAQNHITHLQNLLADENSEAFHAFDAFHKELQNNVNSDIKQEEAIEMLAQHLVTRPVFEALFEGNEFVQNNAISQAMDKILRELDKINIEEKTKDLDKFYKSVTFCTAGITETHAKQNLIINLYESFFAKAFKKTTDRLGIVYTPVEVVDFIIHSVDDVLRNEFGKSLGSRGVSILDPFTGTGTFITRLLQSKLIKPEDMEYKFCHDIHANEIVLLAYYIAAINIESTYHSLMKGEYIPFKHIGLADTFRMLEEKNLLQKLFKENSEYLEHQKKLNIKVIFGNPPYSVGQKNANDNAKNTPYPLLDDRIRETYAAQSKASLIRGLYDSYIRAIRWASDRIDNAGIIGFVSGSSYIEKSTMDGLRKSLAKEFTSIYVLNLRGDIRKNMLSNGATQEGENVFSGGSMTGIAVTLFIKNPNVFGDCKIYYHDIGNNLTTKEKLITLEYLSSISGITNKKSWQIITPDKHGDWIHQRDNNFETFLALGDKKGHCKKLFETYSLGISTNRDAWAYNSNRESLAKNMSNMIAFYNSEVVCFNNVHTHADRKAHINAVDDFVNTDAKKISWSLKLKQQLTKGKLFEFEDACLAQSLYRPFTQQWLYYDRIFNEAVSQIPYMFPTEKAVENKAIQVTGIGARCGFSVLMSKVLPNLDAIEKGQCFPRYIYEDIRVSKDRNKKQTHLFLNSTKESENTGLQRRDAITDEGLAHFEAAYPNETLTKDDLFYYVYGILHSEDYRTRYADNLSKELPRIPCVKSAEDFWKFVNAGRELGHLHVNYEDMEPYPVTFKKGNPKLTDISNPEKFYYVTEMKFAKAGKEKDKSTVIYNSNITMTDIPLEAYEYIVNGKPALEWVMGRQCVKTDKKSGIVNDANRYAVETIGNPAYPLELFQRVITVSLETMKIVKKLPQLEIRETE</sequence>
<dbReference type="InterPro" id="IPR027417">
    <property type="entry name" value="P-loop_NTPase"/>
</dbReference>
<dbReference type="GO" id="GO:0016787">
    <property type="term" value="F:hydrolase activity"/>
    <property type="evidence" value="ECO:0007669"/>
    <property type="project" value="InterPro"/>
</dbReference>
<dbReference type="Pfam" id="PF02384">
    <property type="entry name" value="N6_Mtase"/>
    <property type="match status" value="1"/>
</dbReference>
<dbReference type="PANTHER" id="PTHR47396">
    <property type="entry name" value="TYPE I RESTRICTION ENZYME ECOKI R PROTEIN"/>
    <property type="match status" value="1"/>
</dbReference>
<dbReference type="SMART" id="SM00487">
    <property type="entry name" value="DEXDc"/>
    <property type="match status" value="1"/>
</dbReference>
<dbReference type="PROSITE" id="PS51192">
    <property type="entry name" value="HELICASE_ATP_BIND_1"/>
    <property type="match status" value="1"/>
</dbReference>
<dbReference type="InterPro" id="IPR002052">
    <property type="entry name" value="DNA_methylase_N6_adenine_CS"/>
</dbReference>
<dbReference type="Pfam" id="PF18135">
    <property type="entry name" value="Type_ISP_C"/>
    <property type="match status" value="1"/>
</dbReference>
<keyword evidence="5" id="KW-1185">Reference proteome</keyword>
<evidence type="ECO:0000313" key="4">
    <source>
        <dbReference type="EMBL" id="EJF76900.1"/>
    </source>
</evidence>
<dbReference type="InterPro" id="IPR003356">
    <property type="entry name" value="DNA_methylase_A-5"/>
</dbReference>
<dbReference type="RefSeq" id="WP_006589578.1">
    <property type="nucleotide sequence ID" value="NZ_JH725076.1"/>
</dbReference>
<evidence type="ECO:0000256" key="1">
    <source>
        <dbReference type="ARBA" id="ARBA00006594"/>
    </source>
</evidence>
<proteinExistence type="inferred from homology"/>
<name>J1J037_9HYPH</name>
<protein>
    <recommendedName>
        <fullName evidence="3">Helicase ATP-binding domain-containing protein</fullName>
    </recommendedName>
</protein>
<dbReference type="CDD" id="cd22333">
    <property type="entry name" value="LlaBIII_nuclease-like"/>
    <property type="match status" value="1"/>
</dbReference>
<dbReference type="Gene3D" id="3.40.50.300">
    <property type="entry name" value="P-loop containing nucleotide triphosphate hydrolases"/>
    <property type="match status" value="2"/>
</dbReference>
<accession>J1J037</accession>
<dbReference type="Proteomes" id="UP000008748">
    <property type="component" value="Unassembled WGS sequence"/>
</dbReference>
<dbReference type="EMBL" id="AIMC01000010">
    <property type="protein sequence ID" value="EJF76900.1"/>
    <property type="molecule type" value="Genomic_DNA"/>
</dbReference>
<evidence type="ECO:0000256" key="2">
    <source>
        <dbReference type="ARBA" id="ARBA00022747"/>
    </source>
</evidence>
<dbReference type="InterPro" id="IPR001650">
    <property type="entry name" value="Helicase_C-like"/>
</dbReference>
<dbReference type="GO" id="GO:0005524">
    <property type="term" value="F:ATP binding"/>
    <property type="evidence" value="ECO:0007669"/>
    <property type="project" value="InterPro"/>
</dbReference>
<comment type="caution">
    <text evidence="4">The sequence shown here is derived from an EMBL/GenBank/DDBJ whole genome shotgun (WGS) entry which is preliminary data.</text>
</comment>
<comment type="similarity">
    <text evidence="1">Belongs to the N(4)/N(6)-methyltransferase family.</text>
</comment>
<dbReference type="InterPro" id="IPR050742">
    <property type="entry name" value="Helicase_Restrict-Modif_Enz"/>
</dbReference>
<dbReference type="InterPro" id="IPR014001">
    <property type="entry name" value="Helicase_ATP-bd"/>
</dbReference>
<dbReference type="GO" id="GO:0032259">
    <property type="term" value="P:methylation"/>
    <property type="evidence" value="ECO:0007669"/>
    <property type="project" value="InterPro"/>
</dbReference>
<dbReference type="SUPFAM" id="SSF52540">
    <property type="entry name" value="P-loop containing nucleoside triphosphate hydrolases"/>
    <property type="match status" value="1"/>
</dbReference>
<dbReference type="GO" id="GO:0009307">
    <property type="term" value="P:DNA restriction-modification system"/>
    <property type="evidence" value="ECO:0007669"/>
    <property type="project" value="UniProtKB-KW"/>
</dbReference>
<feature type="domain" description="Helicase ATP-binding" evidence="3">
    <location>
        <begin position="191"/>
        <end position="394"/>
    </location>
</feature>
<dbReference type="PROSITE" id="PS00092">
    <property type="entry name" value="N6_MTASE"/>
    <property type="match status" value="1"/>
</dbReference>
<dbReference type="GO" id="GO:0008170">
    <property type="term" value="F:N-methyltransferase activity"/>
    <property type="evidence" value="ECO:0007669"/>
    <property type="project" value="InterPro"/>
</dbReference>
<dbReference type="PRINTS" id="PR00507">
    <property type="entry name" value="N12N6MTFRASE"/>
</dbReference>
<organism evidence="4 5">
    <name type="scientific">Bartonella birtlesii LL-WM9</name>
    <dbReference type="NCBI Taxonomy" id="1094552"/>
    <lineage>
        <taxon>Bacteria</taxon>
        <taxon>Pseudomonadati</taxon>
        <taxon>Pseudomonadota</taxon>
        <taxon>Alphaproteobacteria</taxon>
        <taxon>Hyphomicrobiales</taxon>
        <taxon>Bartonellaceae</taxon>
        <taxon>Bartonella</taxon>
    </lineage>
</organism>
<keyword evidence="2" id="KW-0680">Restriction system</keyword>
<dbReference type="GO" id="GO:0005829">
    <property type="term" value="C:cytosol"/>
    <property type="evidence" value="ECO:0007669"/>
    <property type="project" value="TreeGrafter"/>
</dbReference>
<dbReference type="SUPFAM" id="SSF52980">
    <property type="entry name" value="Restriction endonuclease-like"/>
    <property type="match status" value="1"/>
</dbReference>
<dbReference type="InterPro" id="IPR029063">
    <property type="entry name" value="SAM-dependent_MTases_sf"/>
</dbReference>
<reference evidence="4 5" key="1">
    <citation type="submission" date="2012-03" db="EMBL/GenBank/DDBJ databases">
        <title>The Genome Sequence of Bartonella birtlesii LL-WM9.</title>
        <authorList>
            <consortium name="The Broad Institute Genome Sequencing Platform"/>
            <consortium name="The Broad Institute Genome Sequencing Center for Infectious Disease"/>
            <person name="Feldgarden M."/>
            <person name="Kirby J."/>
            <person name="Kosoy M."/>
            <person name="Birtles R."/>
            <person name="Probert W.S."/>
            <person name="Chiaraviglio L."/>
            <person name="Young S.K."/>
            <person name="Zeng Q."/>
            <person name="Gargeya S."/>
            <person name="Fitzgerald M."/>
            <person name="Haas B."/>
            <person name="Abouelleil A."/>
            <person name="Alvarado L."/>
            <person name="Arachchi H.M."/>
            <person name="Berlin A."/>
            <person name="Chapman S.B."/>
            <person name="Gearin G."/>
            <person name="Goldberg J."/>
            <person name="Griggs A."/>
            <person name="Gujja S."/>
            <person name="Hansen M."/>
            <person name="Heiman D."/>
            <person name="Howarth C."/>
            <person name="Larimer J."/>
            <person name="Lui A."/>
            <person name="MacDonald P.J.P."/>
            <person name="McCowen C."/>
            <person name="Montmayeur A."/>
            <person name="Murphy C."/>
            <person name="Neiman D."/>
            <person name="Pearson M."/>
            <person name="Priest M."/>
            <person name="Roberts A."/>
            <person name="Saif S."/>
            <person name="Shea T."/>
            <person name="Sisk P."/>
            <person name="Stolte C."/>
            <person name="Sykes S."/>
            <person name="Wortman J."/>
            <person name="Nusbaum C."/>
            <person name="Birren B."/>
        </authorList>
    </citation>
    <scope>NUCLEOTIDE SEQUENCE [LARGE SCALE GENOMIC DNA]</scope>
    <source>
        <strain evidence="4 5">LL-WM9</strain>
    </source>
</reference>
<gene>
    <name evidence="4" type="ORF">ME7_00650</name>
</gene>
<dbReference type="GO" id="GO:0003677">
    <property type="term" value="F:DNA binding"/>
    <property type="evidence" value="ECO:0007669"/>
    <property type="project" value="InterPro"/>
</dbReference>